<name>A0A820S6U2_9BILA</name>
<dbReference type="Pfam" id="PF01661">
    <property type="entry name" value="Macro"/>
    <property type="match status" value="2"/>
</dbReference>
<evidence type="ECO:0000256" key="6">
    <source>
        <dbReference type="RuleBase" id="RU362114"/>
    </source>
</evidence>
<dbReference type="SUPFAM" id="SSF49899">
    <property type="entry name" value="Concanavalin A-like lectins/glucanases"/>
    <property type="match status" value="2"/>
</dbReference>
<proteinExistence type="predicted"/>
<feature type="domain" description="Macro" evidence="8">
    <location>
        <begin position="346"/>
        <end position="502"/>
    </location>
</feature>
<evidence type="ECO:0000256" key="4">
    <source>
        <dbReference type="ARBA" id="ARBA00023027"/>
    </source>
</evidence>
<dbReference type="Gene3D" id="3.90.228.10">
    <property type="match status" value="1"/>
</dbReference>
<evidence type="ECO:0000256" key="2">
    <source>
        <dbReference type="ARBA" id="ARBA00022676"/>
    </source>
</evidence>
<dbReference type="InterPro" id="IPR043472">
    <property type="entry name" value="Macro_dom-like"/>
</dbReference>
<dbReference type="GO" id="GO:0010629">
    <property type="term" value="P:negative regulation of gene expression"/>
    <property type="evidence" value="ECO:0007669"/>
    <property type="project" value="TreeGrafter"/>
</dbReference>
<dbReference type="SMART" id="SM00506">
    <property type="entry name" value="A1pp"/>
    <property type="match status" value="1"/>
</dbReference>
<dbReference type="Gene3D" id="2.60.120.200">
    <property type="match status" value="2"/>
</dbReference>
<dbReference type="GO" id="GO:0003950">
    <property type="term" value="F:NAD+ poly-ADP-ribosyltransferase activity"/>
    <property type="evidence" value="ECO:0007669"/>
    <property type="project" value="UniProtKB-UniRule"/>
</dbReference>
<dbReference type="Pfam" id="PF13385">
    <property type="entry name" value="Laminin_G_3"/>
    <property type="match status" value="1"/>
</dbReference>
<dbReference type="GO" id="GO:0005634">
    <property type="term" value="C:nucleus"/>
    <property type="evidence" value="ECO:0007669"/>
    <property type="project" value="UniProtKB-SubCell"/>
</dbReference>
<dbReference type="Gene3D" id="3.40.220.10">
    <property type="entry name" value="Leucine Aminopeptidase, subunit E, domain 1"/>
    <property type="match status" value="2"/>
</dbReference>
<evidence type="ECO:0000259" key="8">
    <source>
        <dbReference type="PROSITE" id="PS51154"/>
    </source>
</evidence>
<evidence type="ECO:0000256" key="3">
    <source>
        <dbReference type="ARBA" id="ARBA00022679"/>
    </source>
</evidence>
<dbReference type="Proteomes" id="UP000663873">
    <property type="component" value="Unassembled WGS sequence"/>
</dbReference>
<dbReference type="SUPFAM" id="SSF56399">
    <property type="entry name" value="ADP-ribosylation"/>
    <property type="match status" value="1"/>
</dbReference>
<dbReference type="PANTHER" id="PTHR14453">
    <property type="entry name" value="PARP/ZINC FINGER CCCH TYPE DOMAIN CONTAINING PROTEIN"/>
    <property type="match status" value="1"/>
</dbReference>
<evidence type="ECO:0000313" key="10">
    <source>
        <dbReference type="Proteomes" id="UP000663873"/>
    </source>
</evidence>
<dbReference type="PANTHER" id="PTHR14453:SF67">
    <property type="entry name" value="POLY [ADP-RIBOSE] POLYMERASE"/>
    <property type="match status" value="1"/>
</dbReference>
<organism evidence="9 10">
    <name type="scientific">Rotaria socialis</name>
    <dbReference type="NCBI Taxonomy" id="392032"/>
    <lineage>
        <taxon>Eukaryota</taxon>
        <taxon>Metazoa</taxon>
        <taxon>Spiralia</taxon>
        <taxon>Gnathifera</taxon>
        <taxon>Rotifera</taxon>
        <taxon>Eurotatoria</taxon>
        <taxon>Bdelloidea</taxon>
        <taxon>Philodinida</taxon>
        <taxon>Philodinidae</taxon>
        <taxon>Rotaria</taxon>
    </lineage>
</organism>
<feature type="domain" description="Macro" evidence="8">
    <location>
        <begin position="529"/>
        <end position="702"/>
    </location>
</feature>
<dbReference type="InterPro" id="IPR002589">
    <property type="entry name" value="Macro_dom"/>
</dbReference>
<dbReference type="Pfam" id="PF00644">
    <property type="entry name" value="PARP"/>
    <property type="match status" value="1"/>
</dbReference>
<accession>A0A820S6U2</accession>
<dbReference type="InterPro" id="IPR012317">
    <property type="entry name" value="Poly(ADP-ribose)pol_cat_dom"/>
</dbReference>
<comment type="subcellular location">
    <subcellularLocation>
        <location evidence="1">Nucleus</location>
    </subcellularLocation>
</comment>
<keyword evidence="10" id="KW-1185">Reference proteome</keyword>
<dbReference type="EMBL" id="CAJOBP010004668">
    <property type="protein sequence ID" value="CAF4447450.1"/>
    <property type="molecule type" value="Genomic_DNA"/>
</dbReference>
<dbReference type="SUPFAM" id="SSF52949">
    <property type="entry name" value="Macro domain-like"/>
    <property type="match status" value="2"/>
</dbReference>
<evidence type="ECO:0000259" key="7">
    <source>
        <dbReference type="PROSITE" id="PS51059"/>
    </source>
</evidence>
<dbReference type="PROSITE" id="PS51059">
    <property type="entry name" value="PARP_CATALYTIC"/>
    <property type="match status" value="1"/>
</dbReference>
<evidence type="ECO:0000256" key="1">
    <source>
        <dbReference type="ARBA" id="ARBA00004123"/>
    </source>
</evidence>
<dbReference type="PROSITE" id="PS51154">
    <property type="entry name" value="MACRO"/>
    <property type="match status" value="2"/>
</dbReference>
<comment type="caution">
    <text evidence="9">The sequence shown here is derived from an EMBL/GenBank/DDBJ whole genome shotgun (WGS) entry which is preliminary data.</text>
</comment>
<dbReference type="AlphaFoldDB" id="A0A820S6U2"/>
<feature type="non-terminal residue" evidence="9">
    <location>
        <position position="1"/>
    </location>
</feature>
<sequence length="898" mass="99767">SWISSSNLLASWLFDGTYVDTTFAYNLTASNSPVFVPNGYLNQAVSFTASANQELTTSYILLRNTSFTVSVWLYPTGFPNVKDHSIFILCPANVPNGCLHIIIRIIGTDAKLYLGFNYNDCHGNTTILINKMIHAACVFNITTREQSIYLNGLPDGINIPTSPLLVFMGNAIIGNNPTFVPLEGTNVFQGYIDKLTVSRRPKSAYEILEEATLAARFPFDNTTILVDFGPNAVSANASSYSILTNGHSLQAIGFNGSMSYFQTWGFTQFIQKWSSTNGRNLYVNNIVVDSQPSTTTFAASGITPNYVTLANSLLGSGSCGVVAINSNNSFIGGVDDFRIYSRELSATDTPNSKSQSSPIIVCHGDLITREADVIVVCSSSEYLFESICQAGGDPVSASYKQQNSRNPNAPIIIVESAGKIASKTIYFLPWKANPDESILRKSIENFVSLALEKAIEQKYRSIVFPAIGCGGFGCSIQLIGRTMIETVYSKLKTYQMSVSFVIQPNKKHIYDEFKEHVDALKLPSASSIELRKIAADFGKGVIEVEMGDITTQTVDVIVGSTSSGILREIILKAAGKESQLAYEIERRNHPNYILIEIPAGSLQCKKIFFVKWGPNDNEEILQQSLIDLINIVVQNVISHKFTSIAFPAIGCGKNACSLDIVVKTMVREMKKHLIQRKLSWKVKFVVNTNQENVYGEFCKQVLKTEDGFYQRPCYQLPATWEKSAEDKIRFTLSTKMHEYKSIASNFDQTMKGKYTDIIKIERIQNERGYLQYLVHSKDFLKRLKVDTEKRLYHGCPEQAANAIIVEGFNRSYAGEHGTLYGFGVYFSSDAAYSHGYTKSNANDERCMFLARVLIGETTQGNHKMKTRPPGFDSTTDGNHIFVTYHDAQALAEYLITYK</sequence>
<evidence type="ECO:0000256" key="5">
    <source>
        <dbReference type="ARBA" id="ARBA00023242"/>
    </source>
</evidence>
<keyword evidence="5" id="KW-0539">Nucleus</keyword>
<keyword evidence="2 6" id="KW-0328">Glycosyltransferase</keyword>
<keyword evidence="4 6" id="KW-0520">NAD</keyword>
<keyword evidence="3 6" id="KW-0808">Transferase</keyword>
<dbReference type="EC" id="2.4.2.-" evidence="6"/>
<feature type="domain" description="PARP catalytic" evidence="7">
    <location>
        <begin position="716"/>
        <end position="898"/>
    </location>
</feature>
<reference evidence="9" key="1">
    <citation type="submission" date="2021-02" db="EMBL/GenBank/DDBJ databases">
        <authorList>
            <person name="Nowell W R."/>
        </authorList>
    </citation>
    <scope>NUCLEOTIDE SEQUENCE</scope>
</reference>
<dbReference type="InterPro" id="IPR052056">
    <property type="entry name" value="Mono-ARTD/PARP"/>
</dbReference>
<protein>
    <recommendedName>
        <fullName evidence="6">Poly [ADP-ribose] polymerase</fullName>
        <shortName evidence="6">PARP</shortName>
        <ecNumber evidence="6">2.4.2.-</ecNumber>
    </recommendedName>
</protein>
<dbReference type="InterPro" id="IPR013320">
    <property type="entry name" value="ConA-like_dom_sf"/>
</dbReference>
<dbReference type="GO" id="GO:0003714">
    <property type="term" value="F:transcription corepressor activity"/>
    <property type="evidence" value="ECO:0007669"/>
    <property type="project" value="TreeGrafter"/>
</dbReference>
<gene>
    <name evidence="9" type="ORF">UJA718_LOCUS22543</name>
</gene>
<dbReference type="GO" id="GO:0005737">
    <property type="term" value="C:cytoplasm"/>
    <property type="evidence" value="ECO:0007669"/>
    <property type="project" value="TreeGrafter"/>
</dbReference>
<evidence type="ECO:0000313" key="9">
    <source>
        <dbReference type="EMBL" id="CAF4447450.1"/>
    </source>
</evidence>